<evidence type="ECO:0000313" key="1">
    <source>
        <dbReference type="EMBL" id="KAI9396061.1"/>
    </source>
</evidence>
<reference evidence="1 2" key="1">
    <citation type="journal article" date="2006" name="Science">
        <title>The genome of black cottonwood, Populus trichocarpa (Torr. &amp; Gray).</title>
        <authorList>
            <person name="Tuskan G.A."/>
            <person name="Difazio S."/>
            <person name="Jansson S."/>
            <person name="Bohlmann J."/>
            <person name="Grigoriev I."/>
            <person name="Hellsten U."/>
            <person name="Putnam N."/>
            <person name="Ralph S."/>
            <person name="Rombauts S."/>
            <person name="Salamov A."/>
            <person name="Schein J."/>
            <person name="Sterck L."/>
            <person name="Aerts A."/>
            <person name="Bhalerao R.R."/>
            <person name="Bhalerao R.P."/>
            <person name="Blaudez D."/>
            <person name="Boerjan W."/>
            <person name="Brun A."/>
            <person name="Brunner A."/>
            <person name="Busov V."/>
            <person name="Campbell M."/>
            <person name="Carlson J."/>
            <person name="Chalot M."/>
            <person name="Chapman J."/>
            <person name="Chen G.L."/>
            <person name="Cooper D."/>
            <person name="Coutinho P.M."/>
            <person name="Couturier J."/>
            <person name="Covert S."/>
            <person name="Cronk Q."/>
            <person name="Cunningham R."/>
            <person name="Davis J."/>
            <person name="Degroeve S."/>
            <person name="Dejardin A."/>
            <person name="Depamphilis C."/>
            <person name="Detter J."/>
            <person name="Dirks B."/>
            <person name="Dubchak I."/>
            <person name="Duplessis S."/>
            <person name="Ehlting J."/>
            <person name="Ellis B."/>
            <person name="Gendler K."/>
            <person name="Goodstein D."/>
            <person name="Gribskov M."/>
            <person name="Grimwood J."/>
            <person name="Groover A."/>
            <person name="Gunter L."/>
            <person name="Hamberger B."/>
            <person name="Heinze B."/>
            <person name="Helariutta Y."/>
            <person name="Henrissat B."/>
            <person name="Holligan D."/>
            <person name="Holt R."/>
            <person name="Huang W."/>
            <person name="Islam-Faridi N."/>
            <person name="Jones S."/>
            <person name="Jones-Rhoades M."/>
            <person name="Jorgensen R."/>
            <person name="Joshi C."/>
            <person name="Kangasjarvi J."/>
            <person name="Karlsson J."/>
            <person name="Kelleher C."/>
            <person name="Kirkpatrick R."/>
            <person name="Kirst M."/>
            <person name="Kohler A."/>
            <person name="Kalluri U."/>
            <person name="Larimer F."/>
            <person name="Leebens-Mack J."/>
            <person name="Leple J.C."/>
            <person name="Locascio P."/>
            <person name="Lou Y."/>
            <person name="Lucas S."/>
            <person name="Martin F."/>
            <person name="Montanini B."/>
            <person name="Napoli C."/>
            <person name="Nelson D.R."/>
            <person name="Nelson C."/>
            <person name="Nieminen K."/>
            <person name="Nilsson O."/>
            <person name="Pereda V."/>
            <person name="Peter G."/>
            <person name="Philippe R."/>
            <person name="Pilate G."/>
            <person name="Poliakov A."/>
            <person name="Razumovskaya J."/>
            <person name="Richardson P."/>
            <person name="Rinaldi C."/>
            <person name="Ritland K."/>
            <person name="Rouze P."/>
            <person name="Ryaboy D."/>
            <person name="Schmutz J."/>
            <person name="Schrader J."/>
            <person name="Segerman B."/>
            <person name="Shin H."/>
            <person name="Siddiqui A."/>
            <person name="Sterky F."/>
            <person name="Terry A."/>
            <person name="Tsai C.J."/>
            <person name="Uberbacher E."/>
            <person name="Unneberg P."/>
            <person name="Vahala J."/>
            <person name="Wall K."/>
            <person name="Wessler S."/>
            <person name="Yang G."/>
            <person name="Yin T."/>
            <person name="Douglas C."/>
            <person name="Marra M."/>
            <person name="Sandberg G."/>
            <person name="Van de Peer Y."/>
            <person name="Rokhsar D."/>
        </authorList>
    </citation>
    <scope>NUCLEOTIDE SEQUENCE [LARGE SCALE GENOMIC DNA]</scope>
    <source>
        <strain evidence="2">cv. Nisqually</strain>
    </source>
</reference>
<gene>
    <name evidence="1" type="ORF">POPTR_004G073400v4</name>
</gene>
<sequence>MSTEIEDVAKSTSDDDTIQEFHKETRYAYKKGFLLSLAEMDECKRLPRGFDSSTLCELNAAATTRSTYLLYDSGRRDGIQSPDSWLNPANGLPQQNPANDHSQQCPANDHSQQYPAYGHPQQNPANGLLGNRYLLRAPVCVAGSSAQNVRSCNLLNKSIAPYRPPHLYKMNLLSGRENKDEKNGETFGFTECPRLESAEGERRGRESPEWTRKEHKNGVQENRKNISDEHKENLDPDVATLLDDFRTEKRLFNKCTQSEECALSSTPSDASPCSSTPRTIISKLLPHEMMSKCNESEECLVSSNKYDARPYYSMQSSILSKLLPHELMSKSPEQSLETKSNKKAKQHEVTSLQLVSDEICLPDEDSLITSDDFKLPMDLVLLPESNVTETDLFASSSRMPGNVSQMLAALNVPLDERSQSSLEVPPTCSGSDNINGLDTSHGNLRARQEFPQSHHSQTNRSSALFCPSDSQRARRNKFKPHLKNLSYNHPPISYIPLYVLPLDPYDASTSFDIPTMQPLPQQILVPAEFPHQVNGLPRGPSYPPINGMASYSPLNYCHQTYRGSTTTSPGSHVVANSDQAAINNRLPDMEHITNQMHPGWPWTGSVQQFSR</sequence>
<keyword evidence="2" id="KW-1185">Reference proteome</keyword>
<dbReference type="EMBL" id="CM009293">
    <property type="protein sequence ID" value="KAI9396061.1"/>
    <property type="molecule type" value="Genomic_DNA"/>
</dbReference>
<protein>
    <submittedName>
        <fullName evidence="1">Uncharacterized protein</fullName>
    </submittedName>
</protein>
<proteinExistence type="predicted"/>
<comment type="caution">
    <text evidence="1">The sequence shown here is derived from an EMBL/GenBank/DDBJ whole genome shotgun (WGS) entry which is preliminary data.</text>
</comment>
<name>A0ACC0T3E4_POPTR</name>
<accession>A0ACC0T3E4</accession>
<organism evidence="1 2">
    <name type="scientific">Populus trichocarpa</name>
    <name type="common">Western balsam poplar</name>
    <name type="synonym">Populus balsamifera subsp. trichocarpa</name>
    <dbReference type="NCBI Taxonomy" id="3694"/>
    <lineage>
        <taxon>Eukaryota</taxon>
        <taxon>Viridiplantae</taxon>
        <taxon>Streptophyta</taxon>
        <taxon>Embryophyta</taxon>
        <taxon>Tracheophyta</taxon>
        <taxon>Spermatophyta</taxon>
        <taxon>Magnoliopsida</taxon>
        <taxon>eudicotyledons</taxon>
        <taxon>Gunneridae</taxon>
        <taxon>Pentapetalae</taxon>
        <taxon>rosids</taxon>
        <taxon>fabids</taxon>
        <taxon>Malpighiales</taxon>
        <taxon>Salicaceae</taxon>
        <taxon>Saliceae</taxon>
        <taxon>Populus</taxon>
    </lineage>
</organism>
<dbReference type="Proteomes" id="UP000006729">
    <property type="component" value="Chromosome 4"/>
</dbReference>
<evidence type="ECO:0000313" key="2">
    <source>
        <dbReference type="Proteomes" id="UP000006729"/>
    </source>
</evidence>